<dbReference type="OrthoDB" id="6770063at2759"/>
<keyword evidence="4" id="KW-1185">Reference proteome</keyword>
<dbReference type="InterPro" id="IPR035992">
    <property type="entry name" value="Ricin_B-like_lectins"/>
</dbReference>
<accession>A0A5C3M8D1</accession>
<evidence type="ECO:0000256" key="1">
    <source>
        <dbReference type="SAM" id="SignalP"/>
    </source>
</evidence>
<name>A0A5C3M8D1_9AGAR</name>
<dbReference type="CDD" id="cd00161">
    <property type="entry name" value="beta-trefoil_Ricin-like"/>
    <property type="match status" value="1"/>
</dbReference>
<evidence type="ECO:0000313" key="4">
    <source>
        <dbReference type="Proteomes" id="UP000308652"/>
    </source>
</evidence>
<feature type="domain" description="Ricin B lectin" evidence="2">
    <location>
        <begin position="172"/>
        <end position="300"/>
    </location>
</feature>
<dbReference type="Gene3D" id="2.80.10.50">
    <property type="match status" value="1"/>
</dbReference>
<sequence>MLALLLSLCVAATVYAQTLTQYIVHNDCPTSISLYIGGNLDSTIASGGNTTKFLGPTAGFFYTTANGGNVNGAATRAGFFLENNYYYIVKDVDHFNTGISISPRAPSRQGYCQTAICESADCTTDFSQPPTRFPPPGSTAPAAPLYSCPIANTTYDITFCPSGNFPGQNRGTQIFPNFSVTKCLDVRGAVFANGTPVQIYDCNNTPAQRWFVNRGSTKVQLANTNFCLDAGSSPADGAGMKIWQCYDGLAAQQWFYTDDNRIALQNQGQCLDLPSGDQTNGRQVQTWQCTDFNTNQIWTL</sequence>
<organism evidence="3 4">
    <name type="scientific">Crucibulum laeve</name>
    <dbReference type="NCBI Taxonomy" id="68775"/>
    <lineage>
        <taxon>Eukaryota</taxon>
        <taxon>Fungi</taxon>
        <taxon>Dikarya</taxon>
        <taxon>Basidiomycota</taxon>
        <taxon>Agaricomycotina</taxon>
        <taxon>Agaricomycetes</taxon>
        <taxon>Agaricomycetidae</taxon>
        <taxon>Agaricales</taxon>
        <taxon>Agaricineae</taxon>
        <taxon>Nidulariaceae</taxon>
        <taxon>Crucibulum</taxon>
    </lineage>
</organism>
<evidence type="ECO:0000259" key="2">
    <source>
        <dbReference type="SMART" id="SM00458"/>
    </source>
</evidence>
<dbReference type="Pfam" id="PF00652">
    <property type="entry name" value="Ricin_B_lectin"/>
    <property type="match status" value="1"/>
</dbReference>
<feature type="signal peptide" evidence="1">
    <location>
        <begin position="1"/>
        <end position="16"/>
    </location>
</feature>
<evidence type="ECO:0000313" key="3">
    <source>
        <dbReference type="EMBL" id="TFK37401.1"/>
    </source>
</evidence>
<protein>
    <submittedName>
        <fullName evidence="3">G-X-X-X-Q-X-W domain-containing protein</fullName>
    </submittedName>
</protein>
<dbReference type="PROSITE" id="PS50231">
    <property type="entry name" value="RICIN_B_LECTIN"/>
    <property type="match status" value="1"/>
</dbReference>
<gene>
    <name evidence="3" type="ORF">BDQ12DRAFT_685282</name>
</gene>
<dbReference type="SMART" id="SM00458">
    <property type="entry name" value="RICIN"/>
    <property type="match status" value="1"/>
</dbReference>
<dbReference type="SUPFAM" id="SSF50370">
    <property type="entry name" value="Ricin B-like lectins"/>
    <property type="match status" value="1"/>
</dbReference>
<dbReference type="AlphaFoldDB" id="A0A5C3M8D1"/>
<feature type="chain" id="PRO_5023148833" evidence="1">
    <location>
        <begin position="17"/>
        <end position="300"/>
    </location>
</feature>
<proteinExistence type="predicted"/>
<dbReference type="Proteomes" id="UP000308652">
    <property type="component" value="Unassembled WGS sequence"/>
</dbReference>
<dbReference type="InterPro" id="IPR000772">
    <property type="entry name" value="Ricin_B_lectin"/>
</dbReference>
<reference evidence="3 4" key="1">
    <citation type="journal article" date="2019" name="Nat. Ecol. Evol.">
        <title>Megaphylogeny resolves global patterns of mushroom evolution.</title>
        <authorList>
            <person name="Varga T."/>
            <person name="Krizsan K."/>
            <person name="Foldi C."/>
            <person name="Dima B."/>
            <person name="Sanchez-Garcia M."/>
            <person name="Sanchez-Ramirez S."/>
            <person name="Szollosi G.J."/>
            <person name="Szarkandi J.G."/>
            <person name="Papp V."/>
            <person name="Albert L."/>
            <person name="Andreopoulos W."/>
            <person name="Angelini C."/>
            <person name="Antonin V."/>
            <person name="Barry K.W."/>
            <person name="Bougher N.L."/>
            <person name="Buchanan P."/>
            <person name="Buyck B."/>
            <person name="Bense V."/>
            <person name="Catcheside P."/>
            <person name="Chovatia M."/>
            <person name="Cooper J."/>
            <person name="Damon W."/>
            <person name="Desjardin D."/>
            <person name="Finy P."/>
            <person name="Geml J."/>
            <person name="Haridas S."/>
            <person name="Hughes K."/>
            <person name="Justo A."/>
            <person name="Karasinski D."/>
            <person name="Kautmanova I."/>
            <person name="Kiss B."/>
            <person name="Kocsube S."/>
            <person name="Kotiranta H."/>
            <person name="LaButti K.M."/>
            <person name="Lechner B.E."/>
            <person name="Liimatainen K."/>
            <person name="Lipzen A."/>
            <person name="Lukacs Z."/>
            <person name="Mihaltcheva S."/>
            <person name="Morgado L.N."/>
            <person name="Niskanen T."/>
            <person name="Noordeloos M.E."/>
            <person name="Ohm R.A."/>
            <person name="Ortiz-Santana B."/>
            <person name="Ovrebo C."/>
            <person name="Racz N."/>
            <person name="Riley R."/>
            <person name="Savchenko A."/>
            <person name="Shiryaev A."/>
            <person name="Soop K."/>
            <person name="Spirin V."/>
            <person name="Szebenyi C."/>
            <person name="Tomsovsky M."/>
            <person name="Tulloss R.E."/>
            <person name="Uehling J."/>
            <person name="Grigoriev I.V."/>
            <person name="Vagvolgyi C."/>
            <person name="Papp T."/>
            <person name="Martin F.M."/>
            <person name="Miettinen O."/>
            <person name="Hibbett D.S."/>
            <person name="Nagy L.G."/>
        </authorList>
    </citation>
    <scope>NUCLEOTIDE SEQUENCE [LARGE SCALE GENOMIC DNA]</scope>
    <source>
        <strain evidence="3 4">CBS 166.37</strain>
    </source>
</reference>
<keyword evidence="1" id="KW-0732">Signal</keyword>
<dbReference type="STRING" id="68775.A0A5C3M8D1"/>
<dbReference type="EMBL" id="ML213608">
    <property type="protein sequence ID" value="TFK37401.1"/>
    <property type="molecule type" value="Genomic_DNA"/>
</dbReference>